<reference evidence="5" key="1">
    <citation type="submission" date="2023-05" db="EMBL/GenBank/DDBJ databases">
        <authorList>
            <person name="Huff M."/>
        </authorList>
    </citation>
    <scope>NUCLEOTIDE SEQUENCE</scope>
</reference>
<dbReference type="Proteomes" id="UP000834106">
    <property type="component" value="Chromosome 13"/>
</dbReference>
<feature type="compositionally biased region" description="Low complexity" evidence="4">
    <location>
        <begin position="248"/>
        <end position="258"/>
    </location>
</feature>
<keyword evidence="2" id="KW-0677">Repeat</keyword>
<accession>A0AAD1ZWN8</accession>
<evidence type="ECO:0000256" key="2">
    <source>
        <dbReference type="ARBA" id="ARBA00022737"/>
    </source>
</evidence>
<feature type="region of interest" description="Disordered" evidence="4">
    <location>
        <begin position="229"/>
        <end position="258"/>
    </location>
</feature>
<evidence type="ECO:0000256" key="3">
    <source>
        <dbReference type="ARBA" id="ARBA00023122"/>
    </source>
</evidence>
<comment type="similarity">
    <text evidence="1">Belongs to the 5'-AMP-activated protein kinase gamma subunit family.</text>
</comment>
<keyword evidence="6" id="KW-1185">Reference proteome</keyword>
<dbReference type="PANTHER" id="PTHR13780">
    <property type="entry name" value="AMP-ACTIVATED PROTEIN KINASE, GAMMA REGULATORY SUBUNIT"/>
    <property type="match status" value="1"/>
</dbReference>
<dbReference type="EMBL" id="OU503048">
    <property type="protein sequence ID" value="CAI9774600.1"/>
    <property type="molecule type" value="Genomic_DNA"/>
</dbReference>
<sequence length="290" mass="32900">MVNFLCCSEMPAEASKFIEDMAMELDLLDLELENALIQRVVLQLLELSGISQEFLKNEKVWKKTPSWIEERNIVHSFVSGDHHQLDDKFLFSYIRSIDVKVKAPKSVERIIEKRFFADVSCIPIVDDSNSLLDIYCGSDIIDLVKDSAYAQIPLDDLNVHQALQLGQDTRSPYGFFNGQRCQICLRSDRLQKVMERLATPEEGNVEFSENRSKIGAFLDLNEEEIRENSSSSDFLASEITRNDENGSSEDSSSPRSMGWLMQKNEMPYCVKSAVSELKAMGTMDKQSAAD</sequence>
<keyword evidence="3" id="KW-0129">CBS domain</keyword>
<dbReference type="InterPro" id="IPR046342">
    <property type="entry name" value="CBS_dom_sf"/>
</dbReference>
<protein>
    <submittedName>
        <fullName evidence="5">Uncharacterized protein</fullName>
    </submittedName>
</protein>
<dbReference type="AlphaFoldDB" id="A0AAD1ZWN8"/>
<dbReference type="Gene3D" id="3.10.580.10">
    <property type="entry name" value="CBS-domain"/>
    <property type="match status" value="1"/>
</dbReference>
<gene>
    <name evidence="5" type="ORF">FPE_LOCUS22030</name>
</gene>
<evidence type="ECO:0000256" key="4">
    <source>
        <dbReference type="SAM" id="MobiDB-lite"/>
    </source>
</evidence>
<organism evidence="5 6">
    <name type="scientific">Fraxinus pennsylvanica</name>
    <dbReference type="NCBI Taxonomy" id="56036"/>
    <lineage>
        <taxon>Eukaryota</taxon>
        <taxon>Viridiplantae</taxon>
        <taxon>Streptophyta</taxon>
        <taxon>Embryophyta</taxon>
        <taxon>Tracheophyta</taxon>
        <taxon>Spermatophyta</taxon>
        <taxon>Magnoliopsida</taxon>
        <taxon>eudicotyledons</taxon>
        <taxon>Gunneridae</taxon>
        <taxon>Pentapetalae</taxon>
        <taxon>asterids</taxon>
        <taxon>lamiids</taxon>
        <taxon>Lamiales</taxon>
        <taxon>Oleaceae</taxon>
        <taxon>Oleeae</taxon>
        <taxon>Fraxinus</taxon>
    </lineage>
</organism>
<proteinExistence type="inferred from homology"/>
<dbReference type="InterPro" id="IPR050511">
    <property type="entry name" value="AMPK_gamma/SDS23_families"/>
</dbReference>
<dbReference type="PANTHER" id="PTHR13780:SF35">
    <property type="entry name" value="LD22662P"/>
    <property type="match status" value="1"/>
</dbReference>
<evidence type="ECO:0000313" key="5">
    <source>
        <dbReference type="EMBL" id="CAI9774600.1"/>
    </source>
</evidence>
<evidence type="ECO:0000256" key="1">
    <source>
        <dbReference type="ARBA" id="ARBA00006750"/>
    </source>
</evidence>
<name>A0AAD1ZWN8_9LAMI</name>
<evidence type="ECO:0000313" key="6">
    <source>
        <dbReference type="Proteomes" id="UP000834106"/>
    </source>
</evidence>